<dbReference type="InterPro" id="IPR001314">
    <property type="entry name" value="Peptidase_S1A"/>
</dbReference>
<evidence type="ECO:0000259" key="9">
    <source>
        <dbReference type="PROSITE" id="PS50240"/>
    </source>
</evidence>
<evidence type="ECO:0000256" key="3">
    <source>
        <dbReference type="ARBA" id="ARBA00022729"/>
    </source>
</evidence>
<comment type="subcellular location">
    <subcellularLocation>
        <location evidence="1">Secreted</location>
    </subcellularLocation>
</comment>
<dbReference type="InterPro" id="IPR033116">
    <property type="entry name" value="TRYPSIN_SER"/>
</dbReference>
<evidence type="ECO:0000313" key="12">
    <source>
        <dbReference type="Proteomes" id="UP001152798"/>
    </source>
</evidence>
<gene>
    <name evidence="11" type="ORF">NEZAVI_LOCUS13964</name>
</gene>
<keyword evidence="4" id="KW-1015">Disulfide bond</keyword>
<evidence type="ECO:0000256" key="6">
    <source>
        <dbReference type="ARBA" id="ARBA00024195"/>
    </source>
</evidence>
<dbReference type="CDD" id="cd00190">
    <property type="entry name" value="Tryp_SPc"/>
    <property type="match status" value="1"/>
</dbReference>
<dbReference type="AlphaFoldDB" id="A0A9P0MXC5"/>
<feature type="chain" id="PRO_5040476840" evidence="8">
    <location>
        <begin position="17"/>
        <end position="356"/>
    </location>
</feature>
<dbReference type="EMBL" id="OV725082">
    <property type="protein sequence ID" value="CAH1405897.1"/>
    <property type="molecule type" value="Genomic_DNA"/>
</dbReference>
<dbReference type="PANTHER" id="PTHR24258:SF136">
    <property type="entry name" value="GH06673P-RELATED"/>
    <property type="match status" value="1"/>
</dbReference>
<dbReference type="PROSITE" id="PS00134">
    <property type="entry name" value="TRYPSIN_HIS"/>
    <property type="match status" value="1"/>
</dbReference>
<dbReference type="GO" id="GO:0004252">
    <property type="term" value="F:serine-type endopeptidase activity"/>
    <property type="evidence" value="ECO:0007669"/>
    <property type="project" value="InterPro"/>
</dbReference>
<dbReference type="InterPro" id="IPR022700">
    <property type="entry name" value="CLIP"/>
</dbReference>
<dbReference type="InterPro" id="IPR043504">
    <property type="entry name" value="Peptidase_S1_PA_chymotrypsin"/>
</dbReference>
<evidence type="ECO:0000259" key="10">
    <source>
        <dbReference type="PROSITE" id="PS51888"/>
    </source>
</evidence>
<feature type="domain" description="Peptidase S1" evidence="9">
    <location>
        <begin position="102"/>
        <end position="350"/>
    </location>
</feature>
<dbReference type="PROSITE" id="PS51888">
    <property type="entry name" value="CLIP"/>
    <property type="match status" value="1"/>
</dbReference>
<keyword evidence="7" id="KW-0720">Serine protease</keyword>
<evidence type="ECO:0000256" key="8">
    <source>
        <dbReference type="SAM" id="SignalP"/>
    </source>
</evidence>
<feature type="signal peptide" evidence="8">
    <location>
        <begin position="1"/>
        <end position="16"/>
    </location>
</feature>
<dbReference type="PROSITE" id="PS50240">
    <property type="entry name" value="TRYPSIN_DOM"/>
    <property type="match status" value="1"/>
</dbReference>
<dbReference type="FunFam" id="2.40.10.10:FF:000054">
    <property type="entry name" value="Complement C1r subcomponent"/>
    <property type="match status" value="1"/>
</dbReference>
<protein>
    <submittedName>
        <fullName evidence="11">Uncharacterized protein</fullName>
    </submittedName>
</protein>
<dbReference type="GO" id="GO:0006508">
    <property type="term" value="P:proteolysis"/>
    <property type="evidence" value="ECO:0007669"/>
    <property type="project" value="UniProtKB-KW"/>
</dbReference>
<organism evidence="11 12">
    <name type="scientific">Nezara viridula</name>
    <name type="common">Southern green stink bug</name>
    <name type="synonym">Cimex viridulus</name>
    <dbReference type="NCBI Taxonomy" id="85310"/>
    <lineage>
        <taxon>Eukaryota</taxon>
        <taxon>Metazoa</taxon>
        <taxon>Ecdysozoa</taxon>
        <taxon>Arthropoda</taxon>
        <taxon>Hexapoda</taxon>
        <taxon>Insecta</taxon>
        <taxon>Pterygota</taxon>
        <taxon>Neoptera</taxon>
        <taxon>Paraneoptera</taxon>
        <taxon>Hemiptera</taxon>
        <taxon>Heteroptera</taxon>
        <taxon>Panheteroptera</taxon>
        <taxon>Pentatomomorpha</taxon>
        <taxon>Pentatomoidea</taxon>
        <taxon>Pentatomidae</taxon>
        <taxon>Pentatominae</taxon>
        <taxon>Nezara</taxon>
    </lineage>
</organism>
<dbReference type="PROSITE" id="PS00135">
    <property type="entry name" value="TRYPSIN_SER"/>
    <property type="match status" value="1"/>
</dbReference>
<dbReference type="PRINTS" id="PR00722">
    <property type="entry name" value="CHYMOTRYPSIN"/>
</dbReference>
<feature type="domain" description="Clip" evidence="10">
    <location>
        <begin position="26"/>
        <end position="68"/>
    </location>
</feature>
<dbReference type="InterPro" id="IPR001254">
    <property type="entry name" value="Trypsin_dom"/>
</dbReference>
<dbReference type="GO" id="GO:0005576">
    <property type="term" value="C:extracellular region"/>
    <property type="evidence" value="ECO:0007669"/>
    <property type="project" value="UniProtKB-SubCell"/>
</dbReference>
<keyword evidence="3 8" id="KW-0732">Signal</keyword>
<sequence>MILLLISVFGLAAVNSDILHLKEGAECKTLDGSRGTCTQRSQCLTIEDIMRVRSVICSFKGFELIICCPPKVTARVIQGNKVEQYCTQLNHRYQNIQEVNKVLGGRESAPRTHTYMVLIGYKTTKEWRCGGTLITESYVLSAAHCSHPYELGPARWARLGELDISSSSDDAKPVDRTIDKRIPYPSYKASQPYHDIALFKLDSAVVFSTYIYPICLHTNRDITSKIATAMGWGRTSGRGSTSKKLLEVNIDVYNDTECMRFMHSGWVRILFRWDSDADQIICAGLPDGSKDTCEGDSGGPLAVLDPGKRIRTQIGITSFGKQCGNKDYPDSPGVYTRVSNYISWIEEVAFGDGNIS</sequence>
<evidence type="ECO:0000256" key="1">
    <source>
        <dbReference type="ARBA" id="ARBA00004613"/>
    </source>
</evidence>
<accession>A0A9P0MXC5</accession>
<name>A0A9P0MXC5_NEZVI</name>
<evidence type="ECO:0000256" key="4">
    <source>
        <dbReference type="ARBA" id="ARBA00023157"/>
    </source>
</evidence>
<dbReference type="InterPro" id="IPR018114">
    <property type="entry name" value="TRYPSIN_HIS"/>
</dbReference>
<dbReference type="FunFam" id="2.40.10.10:FF:000028">
    <property type="entry name" value="Serine protease easter"/>
    <property type="match status" value="1"/>
</dbReference>
<dbReference type="PANTHER" id="PTHR24258">
    <property type="entry name" value="SERINE PROTEASE-RELATED"/>
    <property type="match status" value="1"/>
</dbReference>
<keyword evidence="12" id="KW-1185">Reference proteome</keyword>
<dbReference type="Pfam" id="PF00089">
    <property type="entry name" value="Trypsin"/>
    <property type="match status" value="1"/>
</dbReference>
<evidence type="ECO:0000256" key="7">
    <source>
        <dbReference type="RuleBase" id="RU363034"/>
    </source>
</evidence>
<proteinExistence type="inferred from homology"/>
<dbReference type="Proteomes" id="UP001152798">
    <property type="component" value="Chromosome 6"/>
</dbReference>
<dbReference type="Gene3D" id="2.40.10.10">
    <property type="entry name" value="Trypsin-like serine proteases"/>
    <property type="match status" value="1"/>
</dbReference>
<evidence type="ECO:0000313" key="11">
    <source>
        <dbReference type="EMBL" id="CAH1405897.1"/>
    </source>
</evidence>
<dbReference type="InterPro" id="IPR009003">
    <property type="entry name" value="Peptidase_S1_PA"/>
</dbReference>
<dbReference type="SMART" id="SM00020">
    <property type="entry name" value="Tryp_SPc"/>
    <property type="match status" value="1"/>
</dbReference>
<evidence type="ECO:0000256" key="5">
    <source>
        <dbReference type="ARBA" id="ARBA00023180"/>
    </source>
</evidence>
<comment type="similarity">
    <text evidence="6">Belongs to the peptidase S1 family. CLIP subfamily.</text>
</comment>
<keyword evidence="5" id="KW-0325">Glycoprotein</keyword>
<reference evidence="11" key="1">
    <citation type="submission" date="2022-01" db="EMBL/GenBank/DDBJ databases">
        <authorList>
            <person name="King R."/>
        </authorList>
    </citation>
    <scope>NUCLEOTIDE SEQUENCE</scope>
</reference>
<keyword evidence="7" id="KW-0378">Hydrolase</keyword>
<dbReference type="SUPFAM" id="SSF50494">
    <property type="entry name" value="Trypsin-like serine proteases"/>
    <property type="match status" value="1"/>
</dbReference>
<keyword evidence="7" id="KW-0645">Protease</keyword>
<dbReference type="OrthoDB" id="6339452at2759"/>
<keyword evidence="2" id="KW-0964">Secreted</keyword>
<evidence type="ECO:0000256" key="2">
    <source>
        <dbReference type="ARBA" id="ARBA00022525"/>
    </source>
</evidence>